<dbReference type="PRINTS" id="PR01162">
    <property type="entry name" value="ALPHATUBULIN"/>
</dbReference>
<dbReference type="PROSITE" id="PS00227">
    <property type="entry name" value="TUBULIN"/>
    <property type="match status" value="1"/>
</dbReference>
<dbReference type="InterPro" id="IPR023123">
    <property type="entry name" value="Tubulin_C"/>
</dbReference>
<dbReference type="SMART" id="SM00864">
    <property type="entry name" value="Tubulin"/>
    <property type="match status" value="1"/>
</dbReference>
<comment type="cofactor">
    <cofactor evidence="1">
        <name>Mg(2+)</name>
        <dbReference type="ChEBI" id="CHEBI:18420"/>
    </cofactor>
</comment>
<keyword evidence="6 15" id="KW-0493">Microtubule</keyword>
<comment type="catalytic activity">
    <reaction evidence="14">
        <text>GTP + H2O = GDP + phosphate + H(+)</text>
        <dbReference type="Rhea" id="RHEA:19669"/>
        <dbReference type="ChEBI" id="CHEBI:15377"/>
        <dbReference type="ChEBI" id="CHEBI:15378"/>
        <dbReference type="ChEBI" id="CHEBI:37565"/>
        <dbReference type="ChEBI" id="CHEBI:43474"/>
        <dbReference type="ChEBI" id="CHEBI:58189"/>
    </reaction>
    <physiologicalReaction direction="left-to-right" evidence="14">
        <dbReference type="Rhea" id="RHEA:19670"/>
    </physiologicalReaction>
</comment>
<keyword evidence="19" id="KW-1185">Reference proteome</keyword>
<evidence type="ECO:0000256" key="3">
    <source>
        <dbReference type="ARBA" id="ARBA00009636"/>
    </source>
</evidence>
<dbReference type="FunFam" id="3.40.50.1440:FF:000011">
    <property type="entry name" value="Tubulin alpha chain"/>
    <property type="match status" value="1"/>
</dbReference>
<dbReference type="PRINTS" id="PR01161">
    <property type="entry name" value="TUBULIN"/>
</dbReference>
<gene>
    <name evidence="18" type="ORF">O3M35_000921</name>
</gene>
<comment type="similarity">
    <text evidence="3 15">Belongs to the tubulin family.</text>
</comment>
<comment type="function">
    <text evidence="13 15">Tubulin is the major constituent of microtubules, a cylinder consisting of laterally associated linear protofilaments composed of alpha- and beta-tubulin heterodimers. Microtubules grow by the addition of GTP-tubulin dimers to the microtubule end, where a stabilizing cap forms. Below the cap, tubulin dimers are in GDP-bound state, owing to GTPase activity of alpha-tubulin.</text>
</comment>
<dbReference type="InterPro" id="IPR003008">
    <property type="entry name" value="Tubulin_FtsZ_GTPase"/>
</dbReference>
<dbReference type="InterPro" id="IPR008280">
    <property type="entry name" value="Tub_FtsZ_C"/>
</dbReference>
<keyword evidence="9" id="KW-0378">Hydrolase</keyword>
<evidence type="ECO:0000313" key="18">
    <source>
        <dbReference type="EMBL" id="KAK9512518.1"/>
    </source>
</evidence>
<dbReference type="InterPro" id="IPR018316">
    <property type="entry name" value="Tubulin/FtsZ_2-layer-sand-dom"/>
</dbReference>
<name>A0AAW1DNF3_9HEMI</name>
<dbReference type="GO" id="GO:0005525">
    <property type="term" value="F:GTP binding"/>
    <property type="evidence" value="ECO:0007669"/>
    <property type="project" value="UniProtKB-UniRule"/>
</dbReference>
<dbReference type="SUPFAM" id="SSF52490">
    <property type="entry name" value="Tubulin nucleotide-binding domain-like"/>
    <property type="match status" value="1"/>
</dbReference>
<evidence type="ECO:0000256" key="7">
    <source>
        <dbReference type="ARBA" id="ARBA00022723"/>
    </source>
</evidence>
<dbReference type="SUPFAM" id="SSF55307">
    <property type="entry name" value="Tubulin C-terminal domain-like"/>
    <property type="match status" value="1"/>
</dbReference>
<dbReference type="Gene3D" id="3.40.50.1440">
    <property type="entry name" value="Tubulin/FtsZ, GTPase domain"/>
    <property type="match status" value="1"/>
</dbReference>
<organism evidence="18 19">
    <name type="scientific">Rhynocoris fuscipes</name>
    <dbReference type="NCBI Taxonomy" id="488301"/>
    <lineage>
        <taxon>Eukaryota</taxon>
        <taxon>Metazoa</taxon>
        <taxon>Ecdysozoa</taxon>
        <taxon>Arthropoda</taxon>
        <taxon>Hexapoda</taxon>
        <taxon>Insecta</taxon>
        <taxon>Pterygota</taxon>
        <taxon>Neoptera</taxon>
        <taxon>Paraneoptera</taxon>
        <taxon>Hemiptera</taxon>
        <taxon>Heteroptera</taxon>
        <taxon>Panheteroptera</taxon>
        <taxon>Cimicomorpha</taxon>
        <taxon>Reduviidae</taxon>
        <taxon>Harpactorinae</taxon>
        <taxon>Harpactorini</taxon>
        <taxon>Rhynocoris</taxon>
    </lineage>
</organism>
<dbReference type="GO" id="GO:0016787">
    <property type="term" value="F:hydrolase activity"/>
    <property type="evidence" value="ECO:0007669"/>
    <property type="project" value="UniProtKB-KW"/>
</dbReference>
<feature type="domain" description="Tubulin/FtsZ 2-layer sandwich" evidence="17">
    <location>
        <begin position="260"/>
        <end position="404"/>
    </location>
</feature>
<dbReference type="Proteomes" id="UP001461498">
    <property type="component" value="Unassembled WGS sequence"/>
</dbReference>
<evidence type="ECO:0000256" key="10">
    <source>
        <dbReference type="ARBA" id="ARBA00022842"/>
    </source>
</evidence>
<evidence type="ECO:0000256" key="12">
    <source>
        <dbReference type="ARBA" id="ARBA00023212"/>
    </source>
</evidence>
<dbReference type="SMART" id="SM00865">
    <property type="entry name" value="Tubulin_C"/>
    <property type="match status" value="1"/>
</dbReference>
<sequence length="451" mass="50805">MREVISINIGQTGVQLGSICWQLYCIEHGIDSEGHVTDESLPGFGGDHFSKRDYCLQDGFSSFFYELEKGKFSPRTIFIDLEPTVIDELLRGPYRKFYSVSNTICGKEDAANNYARGYYSPCVEFMDLIIDPIRKMTENCDSLQGFMIYHSYGGGTGSGLHSRLLETLYGECGSKKNKLEIAIFPSMRLSTSIVEPYNAVLSTNSTIELSDCVFLADNEALYRICNAKLDLDSPNYHNINGILAQTVSSITASLRFKGTLNADFTGYQTNLVPFPRIHYPVVSYAPIIRRGSNHKSSSVADITRQCFDRNNTFVIYNSDSGKYVSICLLYRGDVAPKDINAAVYSIKEKRKLKFVDWSPTGFKLGINNSAPAVLPDDDCLAPSNAVCMLCNTTSVKELWANINKKFSLMARKKAFFHWFIKEGLNENEFYEAEENLLTLEEEYNIIEQQAY</sequence>
<evidence type="ECO:0000259" key="17">
    <source>
        <dbReference type="SMART" id="SM00865"/>
    </source>
</evidence>
<keyword evidence="8 15" id="KW-0547">Nucleotide-binding</keyword>
<evidence type="ECO:0000256" key="11">
    <source>
        <dbReference type="ARBA" id="ARBA00023134"/>
    </source>
</evidence>
<dbReference type="PANTHER" id="PTHR11588">
    <property type="entry name" value="TUBULIN"/>
    <property type="match status" value="1"/>
</dbReference>
<dbReference type="InterPro" id="IPR036525">
    <property type="entry name" value="Tubulin/FtsZ_GTPase_sf"/>
</dbReference>
<dbReference type="Gene3D" id="1.10.287.600">
    <property type="entry name" value="Helix hairpin bin"/>
    <property type="match status" value="1"/>
</dbReference>
<evidence type="ECO:0000256" key="2">
    <source>
        <dbReference type="ARBA" id="ARBA00004245"/>
    </source>
</evidence>
<comment type="subcellular location">
    <subcellularLocation>
        <location evidence="2">Cytoplasm</location>
        <location evidence="2">Cytoskeleton</location>
    </subcellularLocation>
</comment>
<evidence type="ECO:0000256" key="14">
    <source>
        <dbReference type="ARBA" id="ARBA00049117"/>
    </source>
</evidence>
<reference evidence="18 19" key="1">
    <citation type="submission" date="2022-12" db="EMBL/GenBank/DDBJ databases">
        <title>Chromosome-level genome assembly of true bugs.</title>
        <authorList>
            <person name="Ma L."/>
            <person name="Li H."/>
        </authorList>
    </citation>
    <scope>NUCLEOTIDE SEQUENCE [LARGE SCALE GENOMIC DNA]</scope>
    <source>
        <strain evidence="18">Lab_2022b</strain>
    </source>
</reference>
<evidence type="ECO:0000256" key="4">
    <source>
        <dbReference type="ARBA" id="ARBA00011747"/>
    </source>
</evidence>
<evidence type="ECO:0000256" key="9">
    <source>
        <dbReference type="ARBA" id="ARBA00022801"/>
    </source>
</evidence>
<proteinExistence type="inferred from homology"/>
<dbReference type="GO" id="GO:0005200">
    <property type="term" value="F:structural constituent of cytoskeleton"/>
    <property type="evidence" value="ECO:0007669"/>
    <property type="project" value="InterPro"/>
</dbReference>
<keyword evidence="5" id="KW-0963">Cytoplasm</keyword>
<dbReference type="InterPro" id="IPR002452">
    <property type="entry name" value="Alpha_tubulin"/>
</dbReference>
<dbReference type="InterPro" id="IPR017975">
    <property type="entry name" value="Tubulin_CS"/>
</dbReference>
<dbReference type="AlphaFoldDB" id="A0AAW1DNF3"/>
<protein>
    <recommendedName>
        <fullName evidence="15">Tubulin alpha chain</fullName>
    </recommendedName>
</protein>
<dbReference type="InterPro" id="IPR000217">
    <property type="entry name" value="Tubulin"/>
</dbReference>
<dbReference type="Pfam" id="PF00091">
    <property type="entry name" value="Tubulin"/>
    <property type="match status" value="1"/>
</dbReference>
<comment type="caution">
    <text evidence="18">The sequence shown here is derived from an EMBL/GenBank/DDBJ whole genome shotgun (WGS) entry which is preliminary data.</text>
</comment>
<keyword evidence="11 15" id="KW-0342">GTP-binding</keyword>
<dbReference type="Gene3D" id="3.30.1330.20">
    <property type="entry name" value="Tubulin/FtsZ, C-terminal domain"/>
    <property type="match status" value="1"/>
</dbReference>
<keyword evidence="12" id="KW-0206">Cytoskeleton</keyword>
<evidence type="ECO:0000256" key="15">
    <source>
        <dbReference type="RuleBase" id="RU000352"/>
    </source>
</evidence>
<evidence type="ECO:0000256" key="6">
    <source>
        <dbReference type="ARBA" id="ARBA00022701"/>
    </source>
</evidence>
<evidence type="ECO:0000256" key="5">
    <source>
        <dbReference type="ARBA" id="ARBA00022490"/>
    </source>
</evidence>
<evidence type="ECO:0000256" key="1">
    <source>
        <dbReference type="ARBA" id="ARBA00001946"/>
    </source>
</evidence>
<evidence type="ECO:0000256" key="13">
    <source>
        <dbReference type="ARBA" id="ARBA00034296"/>
    </source>
</evidence>
<evidence type="ECO:0000259" key="16">
    <source>
        <dbReference type="SMART" id="SM00864"/>
    </source>
</evidence>
<dbReference type="InterPro" id="IPR037103">
    <property type="entry name" value="Tubulin/FtsZ-like_C"/>
</dbReference>
<dbReference type="EMBL" id="JAPXFL010000001">
    <property type="protein sequence ID" value="KAK9512518.1"/>
    <property type="molecule type" value="Genomic_DNA"/>
</dbReference>
<dbReference type="GO" id="GO:0005874">
    <property type="term" value="C:microtubule"/>
    <property type="evidence" value="ECO:0007669"/>
    <property type="project" value="UniProtKB-KW"/>
</dbReference>
<keyword evidence="7" id="KW-0479">Metal-binding</keyword>
<dbReference type="GO" id="GO:0046872">
    <property type="term" value="F:metal ion binding"/>
    <property type="evidence" value="ECO:0007669"/>
    <property type="project" value="UniProtKB-KW"/>
</dbReference>
<accession>A0AAW1DNF3</accession>
<keyword evidence="10" id="KW-0460">Magnesium</keyword>
<dbReference type="CDD" id="cd02186">
    <property type="entry name" value="alpha_tubulin"/>
    <property type="match status" value="1"/>
</dbReference>
<evidence type="ECO:0000256" key="8">
    <source>
        <dbReference type="ARBA" id="ARBA00022741"/>
    </source>
</evidence>
<evidence type="ECO:0000313" key="19">
    <source>
        <dbReference type="Proteomes" id="UP001461498"/>
    </source>
</evidence>
<dbReference type="GO" id="GO:0007017">
    <property type="term" value="P:microtubule-based process"/>
    <property type="evidence" value="ECO:0007669"/>
    <property type="project" value="InterPro"/>
</dbReference>
<comment type="subunit">
    <text evidence="4 15">Dimer of alpha and beta chains. A typical microtubule is a hollow water-filled tube with an outer diameter of 25 nm and an inner diameter of 15 nM. Alpha-beta heterodimers associate head-to-tail to form protofilaments running lengthwise along the microtubule wall with the beta-tubulin subunit facing the microtubule plus end conferring a structural polarity. Microtubules usually have 13 protofilaments but different protofilament numbers can be found in some organisms and specialized cells.</text>
</comment>
<feature type="domain" description="Tubulin/FtsZ GTPase" evidence="16">
    <location>
        <begin position="60"/>
        <end position="258"/>
    </location>
</feature>
<dbReference type="Pfam" id="PF03953">
    <property type="entry name" value="Tubulin_C"/>
    <property type="match status" value="1"/>
</dbReference>